<dbReference type="AlphaFoldDB" id="A0A2P5AA00"/>
<name>A0A2P5AA00_TREOI</name>
<evidence type="ECO:0000313" key="2">
    <source>
        <dbReference type="EMBL" id="PON33362.1"/>
    </source>
</evidence>
<dbReference type="OrthoDB" id="1166507at2759"/>
<feature type="region of interest" description="Disordered" evidence="1">
    <location>
        <begin position="67"/>
        <end position="90"/>
    </location>
</feature>
<protein>
    <recommendedName>
        <fullName evidence="4">Retrotransposon gag domain-containing protein</fullName>
    </recommendedName>
</protein>
<dbReference type="Proteomes" id="UP000237000">
    <property type="component" value="Unassembled WGS sequence"/>
</dbReference>
<keyword evidence="3" id="KW-1185">Reference proteome</keyword>
<dbReference type="PANTHER" id="PTHR35046:SF9">
    <property type="entry name" value="RNA-DIRECTED DNA POLYMERASE"/>
    <property type="match status" value="1"/>
</dbReference>
<accession>A0A2P5AA00</accession>
<dbReference type="EMBL" id="JXTC01001023">
    <property type="protein sequence ID" value="PON33362.1"/>
    <property type="molecule type" value="Genomic_DNA"/>
</dbReference>
<dbReference type="PANTHER" id="PTHR35046">
    <property type="entry name" value="ZINC KNUCKLE (CCHC-TYPE) FAMILY PROTEIN"/>
    <property type="match status" value="1"/>
</dbReference>
<proteinExistence type="predicted"/>
<sequence length="250" mass="28395">MNEYAAKFEDFSTRCDIDETASFTISQFVNGLRIDIKRRVLLQPYDSADDAYHKALEIEKYLQTSPTRHTQFTKPTSDTSTVFSRPNASSVTPLSKAQDNAYSFRSSANQIGCHNCHAKGHIASFYLKRTLILELHDEDIDDETNDKEIVTIVPIEDPGYENYSPEYKEDDEIRYASHVSVMRCILSTPTPKEPWKRTTIFHTFVPLNDDTCKLGIDGGSTMNVVSRAAVTRFNLKPEPHPHPSKVAWVD</sequence>
<dbReference type="InParanoid" id="A0A2P5AA00"/>
<organism evidence="2 3">
    <name type="scientific">Trema orientale</name>
    <name type="common">Charcoal tree</name>
    <name type="synonym">Celtis orientalis</name>
    <dbReference type="NCBI Taxonomy" id="63057"/>
    <lineage>
        <taxon>Eukaryota</taxon>
        <taxon>Viridiplantae</taxon>
        <taxon>Streptophyta</taxon>
        <taxon>Embryophyta</taxon>
        <taxon>Tracheophyta</taxon>
        <taxon>Spermatophyta</taxon>
        <taxon>Magnoliopsida</taxon>
        <taxon>eudicotyledons</taxon>
        <taxon>Gunneridae</taxon>
        <taxon>Pentapetalae</taxon>
        <taxon>rosids</taxon>
        <taxon>fabids</taxon>
        <taxon>Rosales</taxon>
        <taxon>Cannabaceae</taxon>
        <taxon>Trema</taxon>
    </lineage>
</organism>
<evidence type="ECO:0008006" key="4">
    <source>
        <dbReference type="Google" id="ProtNLM"/>
    </source>
</evidence>
<reference evidence="3" key="1">
    <citation type="submission" date="2016-06" db="EMBL/GenBank/DDBJ databases">
        <title>Parallel loss of symbiosis genes in relatives of nitrogen-fixing non-legume Parasponia.</title>
        <authorList>
            <person name="Van Velzen R."/>
            <person name="Holmer R."/>
            <person name="Bu F."/>
            <person name="Rutten L."/>
            <person name="Van Zeijl A."/>
            <person name="Liu W."/>
            <person name="Santuari L."/>
            <person name="Cao Q."/>
            <person name="Sharma T."/>
            <person name="Shen D."/>
            <person name="Roswanjaya Y."/>
            <person name="Wardhani T."/>
            <person name="Kalhor M.S."/>
            <person name="Jansen J."/>
            <person name="Van den Hoogen J."/>
            <person name="Gungor B."/>
            <person name="Hartog M."/>
            <person name="Hontelez J."/>
            <person name="Verver J."/>
            <person name="Yang W.-C."/>
            <person name="Schijlen E."/>
            <person name="Repin R."/>
            <person name="Schilthuizen M."/>
            <person name="Schranz E."/>
            <person name="Heidstra R."/>
            <person name="Miyata K."/>
            <person name="Fedorova E."/>
            <person name="Kohlen W."/>
            <person name="Bisseling T."/>
            <person name="Smit S."/>
            <person name="Geurts R."/>
        </authorList>
    </citation>
    <scope>NUCLEOTIDE SEQUENCE [LARGE SCALE GENOMIC DNA]</scope>
    <source>
        <strain evidence="3">cv. RG33-2</strain>
    </source>
</reference>
<evidence type="ECO:0000313" key="3">
    <source>
        <dbReference type="Proteomes" id="UP000237000"/>
    </source>
</evidence>
<gene>
    <name evidence="2" type="ORF">TorRG33x02_355030</name>
</gene>
<evidence type="ECO:0000256" key="1">
    <source>
        <dbReference type="SAM" id="MobiDB-lite"/>
    </source>
</evidence>
<comment type="caution">
    <text evidence="2">The sequence shown here is derived from an EMBL/GenBank/DDBJ whole genome shotgun (WGS) entry which is preliminary data.</text>
</comment>